<dbReference type="PANTHER" id="PTHR45138:SF9">
    <property type="entry name" value="DIGUANYLATE CYCLASE DGCM-RELATED"/>
    <property type="match status" value="1"/>
</dbReference>
<dbReference type="KEGG" id="kim:G3T16_03715"/>
<feature type="transmembrane region" description="Helical" evidence="5">
    <location>
        <begin position="293"/>
        <end position="315"/>
    </location>
</feature>
<dbReference type="InterPro" id="IPR029787">
    <property type="entry name" value="Nucleotide_cyclase"/>
</dbReference>
<evidence type="ECO:0000313" key="7">
    <source>
        <dbReference type="EMBL" id="QIB64638.1"/>
    </source>
</evidence>
<dbReference type="Gene3D" id="2.60.40.2380">
    <property type="match status" value="1"/>
</dbReference>
<evidence type="ECO:0000313" key="8">
    <source>
        <dbReference type="Proteomes" id="UP000477680"/>
    </source>
</evidence>
<keyword evidence="5" id="KW-0812">Transmembrane</keyword>
<feature type="coiled-coil region" evidence="4">
    <location>
        <begin position="376"/>
        <end position="418"/>
    </location>
</feature>
<proteinExistence type="predicted"/>
<feature type="transmembrane region" description="Helical" evidence="5">
    <location>
        <begin position="265"/>
        <end position="287"/>
    </location>
</feature>
<dbReference type="Pfam" id="PF00990">
    <property type="entry name" value="GGDEF"/>
    <property type="match status" value="1"/>
</dbReference>
<dbReference type="EMBL" id="CP048711">
    <property type="protein sequence ID" value="QIB64638.1"/>
    <property type="molecule type" value="Genomic_DNA"/>
</dbReference>
<name>A0A6C0TYC1_9GAMM</name>
<comment type="catalytic activity">
    <reaction evidence="3">
        <text>2 GTP = 3',3'-c-di-GMP + 2 diphosphate</text>
        <dbReference type="Rhea" id="RHEA:24898"/>
        <dbReference type="ChEBI" id="CHEBI:33019"/>
        <dbReference type="ChEBI" id="CHEBI:37565"/>
        <dbReference type="ChEBI" id="CHEBI:58805"/>
        <dbReference type="EC" id="2.7.7.65"/>
    </reaction>
</comment>
<dbReference type="GO" id="GO:1902201">
    <property type="term" value="P:negative regulation of bacterial-type flagellum-dependent cell motility"/>
    <property type="evidence" value="ECO:0007669"/>
    <property type="project" value="TreeGrafter"/>
</dbReference>
<protein>
    <recommendedName>
        <fullName evidence="2">diguanylate cyclase</fullName>
        <ecNumber evidence="2">2.7.7.65</ecNumber>
    </recommendedName>
</protein>
<dbReference type="InterPro" id="IPR050469">
    <property type="entry name" value="Diguanylate_Cyclase"/>
</dbReference>
<feature type="transmembrane region" description="Helical" evidence="5">
    <location>
        <begin position="233"/>
        <end position="253"/>
    </location>
</feature>
<keyword evidence="8" id="KW-1185">Reference proteome</keyword>
<dbReference type="InterPro" id="IPR043128">
    <property type="entry name" value="Rev_trsase/Diguanyl_cyclase"/>
</dbReference>
<evidence type="ECO:0000259" key="6">
    <source>
        <dbReference type="PROSITE" id="PS50887"/>
    </source>
</evidence>
<dbReference type="PROSITE" id="PS50887">
    <property type="entry name" value="GGDEF"/>
    <property type="match status" value="1"/>
</dbReference>
<feature type="transmembrane region" description="Helical" evidence="5">
    <location>
        <begin position="201"/>
        <end position="227"/>
    </location>
</feature>
<sequence>MMFAPAMAGPPIPVLQLDSAGDEAPLRHLVHIVDAEGELDIGAIAANPEQLDWVAGTGETPSMGIIPDPVWFALRLDSSGDSRRLLAVSYPPLDHVDVYLLRQGRVLQHFVSGDQLPFESRTIGSRDFVFPLDFAAGAEYLILMRVQTTGALQLPVTLWDPDRFIEHTQHELVLQVLFIGILLALAAYNMLLYFAVRDRAYLWYVAYLVSYLLAQATLQGLGFQYLWPAAPAFNHFALPFFFAASFAAVGFFTHRFLNVKHYSEVWSALVLAMAWAGVTIIAMSLVLPYGLTLSIMIVATSIGSVLLFFCGCYLWWKGSALAPFYVVAWTLFLTGNLQYNLSKAGIVPYNAIYEYAPQFGTVLQVLLFSFALAYRINLERRQREQAQEQALVIQRQANEELELRVEERTNELKAAYDKVKQFSQLDGLTQLKNRAYFDQALETEWSRHTRDTVSIAVVMIDADNFKDINDMLGHLCGDDCLRYLAGVCSDKVHRAGDIVARYGGEEFVVLLPATELEGAAAVAEEIRSEIAAAPYQWNGQPVPLTVSIGVAACIPDRQQALEWLLRHADEALYAAKAAGRNRTMIYRPSGCYDECQSCPEKPEFP</sequence>
<feature type="domain" description="GGDEF" evidence="6">
    <location>
        <begin position="453"/>
        <end position="588"/>
    </location>
</feature>
<feature type="transmembrane region" description="Helical" evidence="5">
    <location>
        <begin position="359"/>
        <end position="376"/>
    </location>
</feature>
<evidence type="ECO:0000256" key="3">
    <source>
        <dbReference type="ARBA" id="ARBA00034247"/>
    </source>
</evidence>
<dbReference type="InterPro" id="IPR011622">
    <property type="entry name" value="7TMR_DISM_rcpt_extracell_dom2"/>
</dbReference>
<comment type="cofactor">
    <cofactor evidence="1">
        <name>Mg(2+)</name>
        <dbReference type="ChEBI" id="CHEBI:18420"/>
    </cofactor>
</comment>
<dbReference type="SUPFAM" id="SSF55073">
    <property type="entry name" value="Nucleotide cyclase"/>
    <property type="match status" value="1"/>
</dbReference>
<organism evidence="7 8">
    <name type="scientific">Kineobactrum salinum</name>
    <dbReference type="NCBI Taxonomy" id="2708301"/>
    <lineage>
        <taxon>Bacteria</taxon>
        <taxon>Pseudomonadati</taxon>
        <taxon>Pseudomonadota</taxon>
        <taxon>Gammaproteobacteria</taxon>
        <taxon>Cellvibrionales</taxon>
        <taxon>Halieaceae</taxon>
        <taxon>Kineobactrum</taxon>
    </lineage>
</organism>
<accession>A0A6C0TYC1</accession>
<dbReference type="EC" id="2.7.7.65" evidence="2"/>
<dbReference type="Proteomes" id="UP000477680">
    <property type="component" value="Chromosome"/>
</dbReference>
<dbReference type="PANTHER" id="PTHR45138">
    <property type="entry name" value="REGULATORY COMPONENTS OF SENSORY TRANSDUCTION SYSTEM"/>
    <property type="match status" value="1"/>
</dbReference>
<dbReference type="Gene3D" id="3.30.70.270">
    <property type="match status" value="1"/>
</dbReference>
<feature type="transmembrane region" description="Helical" evidence="5">
    <location>
        <begin position="172"/>
        <end position="194"/>
    </location>
</feature>
<dbReference type="GO" id="GO:0043709">
    <property type="term" value="P:cell adhesion involved in single-species biofilm formation"/>
    <property type="evidence" value="ECO:0007669"/>
    <property type="project" value="TreeGrafter"/>
</dbReference>
<dbReference type="NCBIfam" id="TIGR00254">
    <property type="entry name" value="GGDEF"/>
    <property type="match status" value="1"/>
</dbReference>
<dbReference type="Pfam" id="PF07695">
    <property type="entry name" value="7TMR-DISM_7TM"/>
    <property type="match status" value="1"/>
</dbReference>
<dbReference type="GO" id="GO:0052621">
    <property type="term" value="F:diguanylate cyclase activity"/>
    <property type="evidence" value="ECO:0007669"/>
    <property type="project" value="UniProtKB-EC"/>
</dbReference>
<evidence type="ECO:0000256" key="1">
    <source>
        <dbReference type="ARBA" id="ARBA00001946"/>
    </source>
</evidence>
<gene>
    <name evidence="7" type="ORF">G3T16_03715</name>
</gene>
<feature type="transmembrane region" description="Helical" evidence="5">
    <location>
        <begin position="322"/>
        <end position="339"/>
    </location>
</feature>
<evidence type="ECO:0000256" key="2">
    <source>
        <dbReference type="ARBA" id="ARBA00012528"/>
    </source>
</evidence>
<keyword evidence="4" id="KW-0175">Coiled coil</keyword>
<dbReference type="InterPro" id="IPR000160">
    <property type="entry name" value="GGDEF_dom"/>
</dbReference>
<dbReference type="InterPro" id="IPR011623">
    <property type="entry name" value="7TMR_DISM_rcpt_extracell_dom1"/>
</dbReference>
<dbReference type="SMART" id="SM00267">
    <property type="entry name" value="GGDEF"/>
    <property type="match status" value="1"/>
</dbReference>
<keyword evidence="5" id="KW-1133">Transmembrane helix</keyword>
<evidence type="ECO:0000256" key="4">
    <source>
        <dbReference type="SAM" id="Coils"/>
    </source>
</evidence>
<reference evidence="7 8" key="1">
    <citation type="submission" date="2020-02" db="EMBL/GenBank/DDBJ databases">
        <title>Genome sequencing for Kineobactrum sp. M2.</title>
        <authorList>
            <person name="Park S.-J."/>
        </authorList>
    </citation>
    <scope>NUCLEOTIDE SEQUENCE [LARGE SCALE GENOMIC DNA]</scope>
    <source>
        <strain evidence="7 8">M2</strain>
    </source>
</reference>
<dbReference type="RefSeq" id="WP_163493888.1">
    <property type="nucleotide sequence ID" value="NZ_CP048711.1"/>
</dbReference>
<keyword evidence="5" id="KW-0472">Membrane</keyword>
<dbReference type="AlphaFoldDB" id="A0A6C0TYC1"/>
<dbReference type="FunFam" id="3.30.70.270:FF:000001">
    <property type="entry name" value="Diguanylate cyclase domain protein"/>
    <property type="match status" value="1"/>
</dbReference>
<dbReference type="CDD" id="cd01949">
    <property type="entry name" value="GGDEF"/>
    <property type="match status" value="1"/>
</dbReference>
<dbReference type="Pfam" id="PF07696">
    <property type="entry name" value="7TMR-DISMED2"/>
    <property type="match status" value="1"/>
</dbReference>
<dbReference type="GO" id="GO:0005886">
    <property type="term" value="C:plasma membrane"/>
    <property type="evidence" value="ECO:0007669"/>
    <property type="project" value="TreeGrafter"/>
</dbReference>
<evidence type="ECO:0000256" key="5">
    <source>
        <dbReference type="SAM" id="Phobius"/>
    </source>
</evidence>